<comment type="caution">
    <text evidence="11">The sequence shown here is derived from an EMBL/GenBank/DDBJ whole genome shotgun (WGS) entry which is preliminary data.</text>
</comment>
<gene>
    <name evidence="11" type="ORF">Amon01_000558500</name>
</gene>
<evidence type="ECO:0000256" key="9">
    <source>
        <dbReference type="SAM" id="MobiDB-lite"/>
    </source>
</evidence>
<evidence type="ECO:0000256" key="4">
    <source>
        <dbReference type="ARBA" id="ARBA00022664"/>
    </source>
</evidence>
<dbReference type="InterPro" id="IPR033469">
    <property type="entry name" value="CYTH-like_dom_sf"/>
</dbReference>
<feature type="region of interest" description="Disordered" evidence="9">
    <location>
        <begin position="16"/>
        <end position="36"/>
    </location>
</feature>
<dbReference type="GO" id="GO:0140818">
    <property type="term" value="F:mRNA 5'-triphosphate monophosphatase activity"/>
    <property type="evidence" value="ECO:0007669"/>
    <property type="project" value="UniProtKB-EC"/>
</dbReference>
<dbReference type="InterPro" id="IPR004206">
    <property type="entry name" value="mRNA_triPase_Cet1"/>
</dbReference>
<dbReference type="OrthoDB" id="272147at2759"/>
<evidence type="ECO:0000256" key="6">
    <source>
        <dbReference type="ARBA" id="ARBA00023242"/>
    </source>
</evidence>
<evidence type="ECO:0000256" key="2">
    <source>
        <dbReference type="ARBA" id="ARBA00004123"/>
    </source>
</evidence>
<dbReference type="GO" id="GO:0004651">
    <property type="term" value="F:polynucleotide 5'-phosphatase activity"/>
    <property type="evidence" value="ECO:0007669"/>
    <property type="project" value="UniProtKB-UniRule"/>
</dbReference>
<dbReference type="InterPro" id="IPR037009">
    <property type="entry name" value="mRNA_triPase_Cet1_sf"/>
</dbReference>
<evidence type="ECO:0000256" key="8">
    <source>
        <dbReference type="RuleBase" id="RU367053"/>
    </source>
</evidence>
<comment type="function">
    <text evidence="8">First step of mRNA capping. Converts the 5'-triphosphate end of a nascent mRNA chain into a diphosphate end.</text>
</comment>
<name>A0A9W6YWF5_AMBMO</name>
<reference evidence="11" key="1">
    <citation type="submission" date="2023-04" db="EMBL/GenBank/DDBJ databases">
        <title>Ambrosiozyma monospora NBRC 1965.</title>
        <authorList>
            <person name="Ichikawa N."/>
            <person name="Sato H."/>
            <person name="Tonouchi N."/>
        </authorList>
    </citation>
    <scope>NUCLEOTIDE SEQUENCE</scope>
    <source>
        <strain evidence="11">NBRC 1965</strain>
    </source>
</reference>
<keyword evidence="6 8" id="KW-0539">Nucleus</keyword>
<comment type="catalytic activity">
    <reaction evidence="7">
        <text>a 5'-end triphospho-ribonucleoside in mRNA + H2O = a 5'-end diphospho-ribonucleoside in mRNA + phosphate + H(+)</text>
        <dbReference type="Rhea" id="RHEA:67004"/>
        <dbReference type="Rhea" id="RHEA-COMP:17164"/>
        <dbReference type="Rhea" id="RHEA-COMP:17165"/>
        <dbReference type="ChEBI" id="CHEBI:15377"/>
        <dbReference type="ChEBI" id="CHEBI:15378"/>
        <dbReference type="ChEBI" id="CHEBI:43474"/>
        <dbReference type="ChEBI" id="CHEBI:167616"/>
        <dbReference type="ChEBI" id="CHEBI:167618"/>
        <dbReference type="EC" id="3.6.1.74"/>
    </reaction>
    <physiologicalReaction direction="left-to-right" evidence="7">
        <dbReference type="Rhea" id="RHEA:67005"/>
    </physiologicalReaction>
</comment>
<dbReference type="Gene3D" id="3.20.100.10">
    <property type="entry name" value="mRNA triphosphatase Cet1-like"/>
    <property type="match status" value="1"/>
</dbReference>
<proteinExistence type="inferred from homology"/>
<evidence type="ECO:0000256" key="5">
    <source>
        <dbReference type="ARBA" id="ARBA00022801"/>
    </source>
</evidence>
<organism evidence="11 12">
    <name type="scientific">Ambrosiozyma monospora</name>
    <name type="common">Yeast</name>
    <name type="synonym">Endomycopsis monosporus</name>
    <dbReference type="NCBI Taxonomy" id="43982"/>
    <lineage>
        <taxon>Eukaryota</taxon>
        <taxon>Fungi</taxon>
        <taxon>Dikarya</taxon>
        <taxon>Ascomycota</taxon>
        <taxon>Saccharomycotina</taxon>
        <taxon>Pichiomycetes</taxon>
        <taxon>Pichiales</taxon>
        <taxon>Pichiaceae</taxon>
        <taxon>Ambrosiozyma</taxon>
    </lineage>
</organism>
<keyword evidence="5 8" id="KW-0378">Hydrolase</keyword>
<dbReference type="SUPFAM" id="SSF55154">
    <property type="entry name" value="CYTH-like phosphatases"/>
    <property type="match status" value="1"/>
</dbReference>
<keyword evidence="8" id="KW-0506">mRNA capping</keyword>
<feature type="compositionally biased region" description="Polar residues" evidence="9">
    <location>
        <begin position="16"/>
        <end position="25"/>
    </location>
</feature>
<dbReference type="Pfam" id="PF02940">
    <property type="entry name" value="mRNA_triPase"/>
    <property type="match status" value="1"/>
</dbReference>
<dbReference type="GO" id="GO:0031533">
    <property type="term" value="C:mRNA capping enzyme complex"/>
    <property type="evidence" value="ECO:0007669"/>
    <property type="project" value="UniProtKB-UniRule"/>
</dbReference>
<evidence type="ECO:0000256" key="3">
    <source>
        <dbReference type="ARBA" id="ARBA00006345"/>
    </source>
</evidence>
<evidence type="ECO:0000256" key="7">
    <source>
        <dbReference type="ARBA" id="ARBA00047740"/>
    </source>
</evidence>
<keyword evidence="12" id="KW-1185">Reference proteome</keyword>
<dbReference type="PANTHER" id="PTHR28118:SF1">
    <property type="entry name" value="POLYNUCLEOTIDE 5'-TRIPHOSPHATASE CTL1-RELATED"/>
    <property type="match status" value="1"/>
</dbReference>
<sequence length="207" mass="23599">MPLQEYHDIKSYLTKLSQDSNSGNQPGVSGGAAKAPPGASAGNKFVVETSHVVDLIASESKRNDRPITGRVSVDVKTKRKMASIQKQRIADIILFQPNALFDLRLSMSVELPFELDDEAYENFKKKVSLRREKDRMSFIHQSTFTRFDLTKVKQNKQSRYELEMELNTPELLKGMRLVSDDPLYYSDLVQAFLDNGRVIVRQLSVHY</sequence>
<dbReference type="InterPro" id="IPR040343">
    <property type="entry name" value="Cet1/Ctl1"/>
</dbReference>
<evidence type="ECO:0000259" key="10">
    <source>
        <dbReference type="Pfam" id="PF02940"/>
    </source>
</evidence>
<dbReference type="PANTHER" id="PTHR28118">
    <property type="entry name" value="POLYNUCLEOTIDE 5'-TRIPHOSPHATASE-RELATED"/>
    <property type="match status" value="1"/>
</dbReference>
<comment type="cofactor">
    <cofactor evidence="1 8">
        <name>Mg(2+)</name>
        <dbReference type="ChEBI" id="CHEBI:18420"/>
    </cofactor>
</comment>
<evidence type="ECO:0000313" key="12">
    <source>
        <dbReference type="Proteomes" id="UP001165063"/>
    </source>
</evidence>
<comment type="subunit">
    <text evidence="8">Heterodimer. The mRNA-capping enzyme is composed of two separate chains alpha and beta, respectively a mRNA guanylyltransferase and an mRNA 5'-triphosphate monophosphatase.</text>
</comment>
<dbReference type="CDD" id="cd07470">
    <property type="entry name" value="CYTH-like_mRNA_RTPase"/>
    <property type="match status" value="1"/>
</dbReference>
<comment type="subcellular location">
    <subcellularLocation>
        <location evidence="2 8">Nucleus</location>
    </subcellularLocation>
</comment>
<feature type="domain" description="mRNA triphosphatase Cet1-like" evidence="10">
    <location>
        <begin position="5"/>
        <end position="166"/>
    </location>
</feature>
<comment type="similarity">
    <text evidence="3 8">Belongs to the fungal TPase family.</text>
</comment>
<dbReference type="EC" id="3.6.1.74" evidence="8"/>
<keyword evidence="4 8" id="KW-0507">mRNA processing</keyword>
<accession>A0A9W6YWF5</accession>
<dbReference type="AlphaFoldDB" id="A0A9W6YWF5"/>
<dbReference type="Proteomes" id="UP001165063">
    <property type="component" value="Unassembled WGS sequence"/>
</dbReference>
<evidence type="ECO:0000256" key="1">
    <source>
        <dbReference type="ARBA" id="ARBA00001946"/>
    </source>
</evidence>
<dbReference type="GO" id="GO:0006370">
    <property type="term" value="P:7-methylguanosine mRNA capping"/>
    <property type="evidence" value="ECO:0007669"/>
    <property type="project" value="UniProtKB-UniRule"/>
</dbReference>
<dbReference type="EMBL" id="BSXU01003174">
    <property type="protein sequence ID" value="GMG39749.1"/>
    <property type="molecule type" value="Genomic_DNA"/>
</dbReference>
<protein>
    <recommendedName>
        <fullName evidence="8">mRNA-capping enzyme subunit beta</fullName>
        <ecNumber evidence="8">3.6.1.74</ecNumber>
    </recommendedName>
    <alternativeName>
        <fullName evidence="8">mRNA 5'-phosphatase</fullName>
    </alternativeName>
    <alternativeName>
        <fullName evidence="8">mRNA 5'-triphosphate monophosphatase</fullName>
    </alternativeName>
</protein>
<evidence type="ECO:0000313" key="11">
    <source>
        <dbReference type="EMBL" id="GMG39749.1"/>
    </source>
</evidence>